<dbReference type="EMBL" id="LAZR01034060">
    <property type="protein sequence ID" value="KKL46358.1"/>
    <property type="molecule type" value="Genomic_DNA"/>
</dbReference>
<reference evidence="1" key="1">
    <citation type="journal article" date="2015" name="Nature">
        <title>Complex archaea that bridge the gap between prokaryotes and eukaryotes.</title>
        <authorList>
            <person name="Spang A."/>
            <person name="Saw J.H."/>
            <person name="Jorgensen S.L."/>
            <person name="Zaremba-Niedzwiedzka K."/>
            <person name="Martijn J."/>
            <person name="Lind A.E."/>
            <person name="van Eijk R."/>
            <person name="Schleper C."/>
            <person name="Guy L."/>
            <person name="Ettema T.J."/>
        </authorList>
    </citation>
    <scope>NUCLEOTIDE SEQUENCE</scope>
</reference>
<dbReference type="AlphaFoldDB" id="A0A0F9CAF4"/>
<proteinExistence type="predicted"/>
<name>A0A0F9CAF4_9ZZZZ</name>
<comment type="caution">
    <text evidence="1">The sequence shown here is derived from an EMBL/GenBank/DDBJ whole genome shotgun (WGS) entry which is preliminary data.</text>
</comment>
<accession>A0A0F9CAF4</accession>
<gene>
    <name evidence="1" type="ORF">LCGC14_2346360</name>
</gene>
<sequence>MTISNARLLETLTGSLSKAQDMEDKLCEVMLETEVSPDDYKLIQAAISTLGRARQIVSALFPPTVD</sequence>
<evidence type="ECO:0000313" key="1">
    <source>
        <dbReference type="EMBL" id="KKL46358.1"/>
    </source>
</evidence>
<organism evidence="1">
    <name type="scientific">marine sediment metagenome</name>
    <dbReference type="NCBI Taxonomy" id="412755"/>
    <lineage>
        <taxon>unclassified sequences</taxon>
        <taxon>metagenomes</taxon>
        <taxon>ecological metagenomes</taxon>
    </lineage>
</organism>
<protein>
    <submittedName>
        <fullName evidence="1">Uncharacterized protein</fullName>
    </submittedName>
</protein>